<dbReference type="UniPathway" id="UPA00232"/>
<dbReference type="Pfam" id="PF08241">
    <property type="entry name" value="Methyltransf_11"/>
    <property type="match status" value="1"/>
</dbReference>
<dbReference type="GO" id="GO:0046872">
    <property type="term" value="F:metal ion binding"/>
    <property type="evidence" value="ECO:0007669"/>
    <property type="project" value="UniProtKB-KW"/>
</dbReference>
<protein>
    <recommendedName>
        <fullName evidence="5">Ubiquinone biosynthesis O-methyltransferase, mitochondrial</fullName>
    </recommendedName>
    <alternativeName>
        <fullName evidence="5">3-demethylubiquinol 3-O-methyltransferase</fullName>
        <ecNumber evidence="5">2.1.1.64</ecNumber>
    </alternativeName>
    <alternativeName>
        <fullName evidence="5">3-demethylubiquinone 3-O-methyltransferase</fullName>
        <ecNumber evidence="5">2.1.1.-</ecNumber>
    </alternativeName>
    <alternativeName>
        <fullName evidence="5">Polyprenyldihydroxybenzoate methyltransferase</fullName>
        <ecNumber evidence="5">2.1.1.114</ecNumber>
    </alternativeName>
</protein>
<evidence type="ECO:0000313" key="8">
    <source>
        <dbReference type="EnsemblMetazoa" id="PHUM106910-PA"/>
    </source>
</evidence>
<evidence type="ECO:0000256" key="5">
    <source>
        <dbReference type="HAMAP-Rule" id="MF_03190"/>
    </source>
</evidence>
<comment type="subcellular location">
    <subcellularLocation>
        <location evidence="5">Mitochondrion inner membrane</location>
        <topology evidence="5">Peripheral membrane protein</topology>
        <orientation evidence="5">Matrix side</orientation>
    </subcellularLocation>
</comment>
<comment type="pathway">
    <text evidence="5">Cofactor biosynthesis; ubiquinone biosynthesis.</text>
</comment>
<proteinExistence type="inferred from homology"/>
<organism>
    <name type="scientific">Pediculus humanus subsp. corporis</name>
    <name type="common">Body louse</name>
    <dbReference type="NCBI Taxonomy" id="121224"/>
    <lineage>
        <taxon>Eukaryota</taxon>
        <taxon>Metazoa</taxon>
        <taxon>Ecdysozoa</taxon>
        <taxon>Arthropoda</taxon>
        <taxon>Hexapoda</taxon>
        <taxon>Insecta</taxon>
        <taxon>Pterygota</taxon>
        <taxon>Neoptera</taxon>
        <taxon>Paraneoptera</taxon>
        <taxon>Psocodea</taxon>
        <taxon>Troctomorpha</taxon>
        <taxon>Phthiraptera</taxon>
        <taxon>Anoplura</taxon>
        <taxon>Pediculidae</taxon>
        <taxon>Pediculus</taxon>
    </lineage>
</organism>
<dbReference type="GO" id="GO:0061542">
    <property type="term" value="F:3-demethylubiquinol 3-O-methyltransferase activity"/>
    <property type="evidence" value="ECO:0007669"/>
    <property type="project" value="UniProtKB-UniRule"/>
</dbReference>
<dbReference type="OMA" id="LASRWWD"/>
<keyword evidence="5" id="KW-0460">Magnesium</keyword>
<reference evidence="7" key="1">
    <citation type="submission" date="2007-04" db="EMBL/GenBank/DDBJ databases">
        <title>Annotation of Pediculus humanus corporis strain USDA.</title>
        <authorList>
            <person name="Kirkness E."/>
            <person name="Hannick L."/>
            <person name="Hass B."/>
            <person name="Bruggner R."/>
            <person name="Lawson D."/>
            <person name="Bidwell S."/>
            <person name="Joardar V."/>
            <person name="Caler E."/>
            <person name="Walenz B."/>
            <person name="Inman J."/>
            <person name="Schobel S."/>
            <person name="Galinsky K."/>
            <person name="Amedeo P."/>
            <person name="Strausberg R."/>
        </authorList>
    </citation>
    <scope>NUCLEOTIDE SEQUENCE</scope>
    <source>
        <strain evidence="7">USDA</strain>
    </source>
</reference>
<dbReference type="EC" id="2.1.1.114" evidence="5"/>
<feature type="binding site" evidence="5">
    <location>
        <position position="122"/>
    </location>
    <ligand>
        <name>S-adenosyl-L-methionine</name>
        <dbReference type="ChEBI" id="CHEBI:59789"/>
    </ligand>
</feature>
<feature type="binding site" evidence="5">
    <location>
        <position position="174"/>
    </location>
    <ligand>
        <name>Mg(2+)</name>
        <dbReference type="ChEBI" id="CHEBI:18420"/>
    </ligand>
</feature>
<dbReference type="RefSeq" id="XP_002424092.1">
    <property type="nucleotide sequence ID" value="XM_002424047.1"/>
</dbReference>
<dbReference type="STRING" id="121224.E0VD98"/>
<evidence type="ECO:0000256" key="3">
    <source>
        <dbReference type="ARBA" id="ARBA00022688"/>
    </source>
</evidence>
<dbReference type="PANTHER" id="PTHR43464">
    <property type="entry name" value="METHYLTRANSFERASE"/>
    <property type="match status" value="1"/>
</dbReference>
<keyword evidence="5" id="KW-0999">Mitochondrion inner membrane</keyword>
<comment type="subunit">
    <text evidence="5">Component of a multi-subunit COQ enzyme complex.</text>
</comment>
<keyword evidence="5" id="KW-0472">Membrane</keyword>
<dbReference type="Proteomes" id="UP000009046">
    <property type="component" value="Unassembled WGS sequence"/>
</dbReference>
<evidence type="ECO:0000259" key="6">
    <source>
        <dbReference type="Pfam" id="PF08241"/>
    </source>
</evidence>
<dbReference type="InterPro" id="IPR010233">
    <property type="entry name" value="UbiG_MeTrfase"/>
</dbReference>
<sequence length="281" mass="31783">MTDYYINEIFFFFFFLSSRSTTTILEEEQAKISTLDEKEITKHVSIADGWWNEHGDLKALHSMNKLRIQLVRDGLMYTKKADVENPNGPRPLNGVKILDVGCGGGILSEPLARIGADVTGIDPGQKLIDIAKTHAAEDPTVSGKIRYLCESIEDHANGHKEKYDAVVASEVIEHVASKEIFLESCANVLKPGGSIFITTINRTTQAWIAGVITAEYLLHLVPKETHDWEKFITPHELQFMCEKYDCFTKLVHGMFYNFLCNEWYWVQNAAVNYALHAVKKN</sequence>
<dbReference type="HOGENOM" id="CLU_042432_0_0_1"/>
<name>E0VD98_PEDHC</name>
<feature type="binding site" evidence="5">
    <location>
        <position position="173"/>
    </location>
    <ligand>
        <name>Mg(2+)</name>
        <dbReference type="ChEBI" id="CHEBI:18420"/>
    </ligand>
</feature>
<keyword evidence="1 5" id="KW-0489">Methyltransferase</keyword>
<evidence type="ECO:0000256" key="4">
    <source>
        <dbReference type="ARBA" id="ARBA00022691"/>
    </source>
</evidence>
<evidence type="ECO:0000313" key="9">
    <source>
        <dbReference type="Proteomes" id="UP000009046"/>
    </source>
</evidence>
<dbReference type="NCBIfam" id="TIGR01983">
    <property type="entry name" value="UbiG"/>
    <property type="match status" value="1"/>
</dbReference>
<dbReference type="HAMAP" id="MF_00472">
    <property type="entry name" value="UbiG"/>
    <property type="match status" value="1"/>
</dbReference>
<dbReference type="PANTHER" id="PTHR43464:SF19">
    <property type="entry name" value="UBIQUINONE BIOSYNTHESIS O-METHYLTRANSFERASE, MITOCHONDRIAL"/>
    <property type="match status" value="1"/>
</dbReference>
<feature type="binding site" evidence="5">
    <location>
        <position position="170"/>
    </location>
    <ligand>
        <name>Mg(2+)</name>
        <dbReference type="ChEBI" id="CHEBI:18420"/>
    </ligand>
</feature>
<dbReference type="InterPro" id="IPR013216">
    <property type="entry name" value="Methyltransf_11"/>
</dbReference>
<dbReference type="OrthoDB" id="3265906at2759"/>
<keyword evidence="4 5" id="KW-0949">S-adenosyl-L-methionine</keyword>
<keyword evidence="5" id="KW-0479">Metal-binding</keyword>
<dbReference type="GO" id="GO:0010420">
    <property type="term" value="F:polyprenyldihydroxybenzoate methyltransferase activity"/>
    <property type="evidence" value="ECO:0007669"/>
    <property type="project" value="UniProtKB-UniRule"/>
</dbReference>
<comment type="catalytic activity">
    <reaction evidence="5">
        <text>a 3,4-dihydroxy-5-(all-trans-polyprenyl)benzoate + S-adenosyl-L-methionine = a 4-hydroxy-3-methoxy-5-(all-trans-polyprenyl)benzoate + S-adenosyl-L-homocysteine + H(+)</text>
        <dbReference type="Rhea" id="RHEA:44452"/>
        <dbReference type="Rhea" id="RHEA-COMP:10930"/>
        <dbReference type="Rhea" id="RHEA-COMP:10931"/>
        <dbReference type="ChEBI" id="CHEBI:15378"/>
        <dbReference type="ChEBI" id="CHEBI:57856"/>
        <dbReference type="ChEBI" id="CHEBI:59789"/>
        <dbReference type="ChEBI" id="CHEBI:64694"/>
        <dbReference type="ChEBI" id="CHEBI:84443"/>
        <dbReference type="EC" id="2.1.1.114"/>
    </reaction>
</comment>
<dbReference type="CTD" id="8238215"/>
<comment type="catalytic activity">
    <reaction evidence="5">
        <text>a 3-demethylubiquinone + S-adenosyl-L-methionine = a ubiquinone + S-adenosyl-L-homocysteine</text>
        <dbReference type="Rhea" id="RHEA:81215"/>
        <dbReference type="Rhea" id="RHEA-COMP:9565"/>
        <dbReference type="Rhea" id="RHEA-COMP:19654"/>
        <dbReference type="ChEBI" id="CHEBI:16389"/>
        <dbReference type="ChEBI" id="CHEBI:57856"/>
        <dbReference type="ChEBI" id="CHEBI:59789"/>
        <dbReference type="ChEBI" id="CHEBI:231825"/>
    </reaction>
</comment>
<keyword evidence="9" id="KW-1185">Reference proteome</keyword>
<reference evidence="8" key="3">
    <citation type="submission" date="2021-02" db="UniProtKB">
        <authorList>
            <consortium name="EnsemblMetazoa"/>
        </authorList>
    </citation>
    <scope>IDENTIFICATION</scope>
    <source>
        <strain evidence="8">USDA</strain>
    </source>
</reference>
<dbReference type="EC" id="2.1.1.-" evidence="5"/>
<comment type="similarity">
    <text evidence="5">Belongs to the class I-like SAM-binding methyltransferase superfamily. UbiG/COQ3 family.</text>
</comment>
<gene>
    <name evidence="8" type="primary">8238215</name>
    <name evidence="5" type="synonym">coq3</name>
    <name evidence="7" type="ORF">Phum_PHUM106910</name>
</gene>
<feature type="binding site" evidence="5">
    <location>
        <position position="101"/>
    </location>
    <ligand>
        <name>S-adenosyl-L-methionine</name>
        <dbReference type="ChEBI" id="CHEBI:59789"/>
    </ligand>
</feature>
<dbReference type="EMBL" id="AAZO01001263">
    <property type="status" value="NOT_ANNOTATED_CDS"/>
    <property type="molecule type" value="Genomic_DNA"/>
</dbReference>
<feature type="binding site" evidence="5">
    <location>
        <position position="169"/>
    </location>
    <ligand>
        <name>S-adenosyl-L-methionine</name>
        <dbReference type="ChEBI" id="CHEBI:59789"/>
    </ligand>
</feature>
<keyword evidence="3 5" id="KW-0831">Ubiquinone biosynthesis</keyword>
<dbReference type="CDD" id="cd02440">
    <property type="entry name" value="AdoMet_MTases"/>
    <property type="match status" value="1"/>
</dbReference>
<dbReference type="FunCoup" id="E0VD98">
    <property type="interactions" value="691"/>
</dbReference>
<dbReference type="SUPFAM" id="SSF53335">
    <property type="entry name" value="S-adenosyl-L-methionine-dependent methyltransferases"/>
    <property type="match status" value="1"/>
</dbReference>
<comment type="catalytic activity">
    <reaction evidence="5">
        <text>a 3-demethylubiquinol + S-adenosyl-L-methionine = a ubiquinol + S-adenosyl-L-homocysteine + H(+)</text>
        <dbReference type="Rhea" id="RHEA:44380"/>
        <dbReference type="Rhea" id="RHEA-COMP:9566"/>
        <dbReference type="Rhea" id="RHEA-COMP:10914"/>
        <dbReference type="ChEBI" id="CHEBI:15378"/>
        <dbReference type="ChEBI" id="CHEBI:17976"/>
        <dbReference type="ChEBI" id="CHEBI:57856"/>
        <dbReference type="ChEBI" id="CHEBI:59789"/>
        <dbReference type="ChEBI" id="CHEBI:84422"/>
        <dbReference type="EC" id="2.1.1.64"/>
    </reaction>
</comment>
<dbReference type="InParanoid" id="E0VD98"/>
<dbReference type="GO" id="GO:0032259">
    <property type="term" value="P:methylation"/>
    <property type="evidence" value="ECO:0007669"/>
    <property type="project" value="UniProtKB-KW"/>
</dbReference>
<accession>E0VD98</accession>
<evidence type="ECO:0000256" key="1">
    <source>
        <dbReference type="ARBA" id="ARBA00022603"/>
    </source>
</evidence>
<dbReference type="eggNOG" id="KOG1270">
    <property type="taxonomic scope" value="Eukaryota"/>
</dbReference>
<comment type="cofactor">
    <cofactor evidence="5">
        <name>Mg(2+)</name>
        <dbReference type="ChEBI" id="CHEBI:18420"/>
    </cofactor>
</comment>
<dbReference type="EC" id="2.1.1.64" evidence="5"/>
<dbReference type="InterPro" id="IPR029063">
    <property type="entry name" value="SAM-dependent_MTases_sf"/>
</dbReference>
<dbReference type="Gene3D" id="3.40.50.150">
    <property type="entry name" value="Vaccinia Virus protein VP39"/>
    <property type="match status" value="1"/>
</dbReference>
<feature type="binding site" evidence="5">
    <location>
        <position position="67"/>
    </location>
    <ligand>
        <name>S-adenosyl-L-methionine</name>
        <dbReference type="ChEBI" id="CHEBI:59789"/>
    </ligand>
</feature>
<dbReference type="GO" id="GO:0031314">
    <property type="term" value="C:extrinsic component of mitochondrial inner membrane"/>
    <property type="evidence" value="ECO:0007669"/>
    <property type="project" value="UniProtKB-UniRule"/>
</dbReference>
<keyword evidence="5" id="KW-0496">Mitochondrion</keyword>
<dbReference type="EnsemblMetazoa" id="PHUM106910-RA">
    <property type="protein sequence ID" value="PHUM106910-PA"/>
    <property type="gene ID" value="PHUM106910"/>
</dbReference>
<comment type="function">
    <text evidence="5">O-methyltransferase required for two non-consecutive steps during ubiquinone biosynthesis. Catalyzes the 2 O-methylation of 3,4-dihydroxy-5-(all-trans-polyprenyl)benzoic acid into 4-hydroxy-3-methoxy-5-(all-trans-polyprenyl)benzoic acid. Also catalyzes the last step of ubiquinone biosynthesis by mediating methylation of 3-demethylubiquinone into ubiquinone. Also able to mediate the methylation of 3-demethylubiquinol into ubiquinol.</text>
</comment>
<dbReference type="KEGG" id="phu:Phum_PHUM106910"/>
<dbReference type="EMBL" id="DS235072">
    <property type="protein sequence ID" value="EEB11354.1"/>
    <property type="molecule type" value="Genomic_DNA"/>
</dbReference>
<dbReference type="AlphaFoldDB" id="E0VD98"/>
<dbReference type="VEuPathDB" id="VectorBase:PHUM106910"/>
<feature type="domain" description="Methyltransferase type 11" evidence="6">
    <location>
        <begin position="98"/>
        <end position="197"/>
    </location>
</feature>
<reference evidence="7" key="2">
    <citation type="submission" date="2007-04" db="EMBL/GenBank/DDBJ databases">
        <title>The genome of the human body louse.</title>
        <authorList>
            <consortium name="The Human Body Louse Genome Consortium"/>
            <person name="Kirkness E."/>
            <person name="Walenz B."/>
            <person name="Hass B."/>
            <person name="Bruggner R."/>
            <person name="Strausberg R."/>
        </authorList>
    </citation>
    <scope>NUCLEOTIDE SEQUENCE</scope>
    <source>
        <strain evidence="7">USDA</strain>
    </source>
</reference>
<dbReference type="GeneID" id="8238215"/>
<evidence type="ECO:0000256" key="2">
    <source>
        <dbReference type="ARBA" id="ARBA00022679"/>
    </source>
</evidence>
<keyword evidence="2 5" id="KW-0808">Transferase</keyword>
<evidence type="ECO:0000313" key="7">
    <source>
        <dbReference type="EMBL" id="EEB11354.1"/>
    </source>
</evidence>